<feature type="coiled-coil region" evidence="1">
    <location>
        <begin position="696"/>
        <end position="758"/>
    </location>
</feature>
<evidence type="ECO:0000256" key="1">
    <source>
        <dbReference type="SAM" id="Coils"/>
    </source>
</evidence>
<evidence type="ECO:0000313" key="4">
    <source>
        <dbReference type="EMBL" id="AAL68847.1"/>
    </source>
</evidence>
<dbReference type="AlphaFoldDB" id="Q8W0U4"/>
<dbReference type="Pfam" id="PF04195">
    <property type="entry name" value="Transposase_28"/>
    <property type="match status" value="1"/>
</dbReference>
<keyword evidence="1" id="KW-0175">Coiled coil</keyword>
<feature type="compositionally biased region" description="Basic residues" evidence="2">
    <location>
        <begin position="506"/>
        <end position="516"/>
    </location>
</feature>
<evidence type="ECO:0000259" key="3">
    <source>
        <dbReference type="Pfam" id="PF04195"/>
    </source>
</evidence>
<gene>
    <name evidence="4" type="primary">SB35P03.12</name>
</gene>
<reference evidence="4" key="1">
    <citation type="submission" date="2002-01" db="EMBL/GenBank/DDBJ databases">
        <authorList>
            <person name="Park Y.-J."/>
            <person name="Ramakrishna W."/>
            <person name="SanMiguel P."/>
            <person name="Emberton J."/>
            <person name="Bennetzen J."/>
        </authorList>
    </citation>
    <scope>NUCLEOTIDE SEQUENCE</scope>
</reference>
<dbReference type="PANTHER" id="PTHR33026">
    <property type="entry name" value="OS06G0360600 PROTEIN"/>
    <property type="match status" value="1"/>
</dbReference>
<dbReference type="PANTHER" id="PTHR33026:SF7">
    <property type="entry name" value="OS03G0100275 PROTEIN"/>
    <property type="match status" value="1"/>
</dbReference>
<dbReference type="InterPro" id="IPR007321">
    <property type="entry name" value="Transposase_28"/>
</dbReference>
<sequence>MAGVEAWPPCNVTKSALEARVKAGLLRPLKDVEFPEWIVPSANDREPNPPPGYVVCFLSFLDRGFGIPAGRLIRAILHYYEVELHNLNPNSVMQAAVFARVCERFLGVPVNWNLWLHLFKAEMSARYVGKEKFPLRVGGCTLQLRQQRTGLYIWSSMPSSNQGWQNGWFYLRNDGGLLPKYTGKMVTEAPQKWAWGAPSEEQKKLAPLLAGLQKLRDARVTAAAVAIVFHKRSLLPLAQRRVPMFEMTRDVPWAGTRMLAEPVSASDITARVKKTTHSELKNSRVVPMRPEKGYISLGMGAVRDSLPPVPEDKEIRAKNRARNEEQKKAKEDKKAKAARKAQRREISAKNHREAEKVGVAPPPSLETSVSEIEGGGGTEIPEGSKARVGSEAPEGTQAPEAGQTVPHVIVDDEDSAPQEGSTPAGPQEGERASGGESEAPLQPVVPEGVAEPRPAPGAGTDVLVEATQTETTVVAPAPLADETGVQPAAPGDSGGPQGAPSSQKKVVPRASRKKKAPSVALAPLKAVKRGAQSTPGSARPVSPPPPSCEVGERHQGQDTGAPKPQGPEETALALGAAPPPEDADLGGAVRPAHAEEGRAIVASSAAPEAPTAGEKGNARWGKSPVFWPNLDGAEGGARFVLDDLSENYLWQGLDACGRASVEAINRASQLVSRDMFNLAQESEVQKAAADRYKGKVARLEALLAEKDLALNQTQADLAAAQSQVARWHRSSAEHEKRAEELERKVVEATSTAEALQESLDAEASDRSALEALVTSACEELGVSVSGSSLRSRVEALYSRDRERMREALHAGVKKALAVVSSHYADIDLPVVCEGYVLPDDETEAQEEVQRLEDAAAAPGDALAVFFDDEVELPPLGAQGLGQIGQQDP</sequence>
<reference evidence="4" key="4">
    <citation type="journal article" date="2004" name="Genome Res.">
        <title>Gene loss and movement in the maize genome.</title>
        <authorList>
            <person name="Lai J."/>
            <person name="Ma J."/>
            <person name="Swigonova Z."/>
            <person name="Ramakrishna W."/>
            <person name="Linton E."/>
            <person name="Llaca V."/>
            <person name="Tanyolac B."/>
            <person name="Park Y.J."/>
            <person name="Jeong O.Y."/>
            <person name="Bennetzen J.L."/>
            <person name="Messing J."/>
        </authorList>
    </citation>
    <scope>NUCLEOTIDE SEQUENCE</scope>
</reference>
<accession>Q8W0U4</accession>
<protein>
    <submittedName>
        <fullName evidence="4">Putative RIRE2 orf3</fullName>
    </submittedName>
</protein>
<reference evidence="4" key="3">
    <citation type="journal article" date="2004" name="Genome Res.">
        <title>Close split of sorghum and maize genome progenitors.</title>
        <authorList>
            <person name="Swigonova Z."/>
            <person name="Lai J."/>
            <person name="Ma J."/>
            <person name="Ramakrishna W."/>
            <person name="Llaca V."/>
            <person name="Bennetzen J.L."/>
            <person name="Messing J."/>
        </authorList>
    </citation>
    <scope>NUCLEOTIDE SEQUENCE</scope>
</reference>
<evidence type="ECO:0000256" key="2">
    <source>
        <dbReference type="SAM" id="MobiDB-lite"/>
    </source>
</evidence>
<feature type="compositionally biased region" description="Low complexity" evidence="2">
    <location>
        <begin position="462"/>
        <end position="475"/>
    </location>
</feature>
<feature type="compositionally biased region" description="Basic and acidic residues" evidence="2">
    <location>
        <begin position="310"/>
        <end position="335"/>
    </location>
</feature>
<feature type="compositionally biased region" description="Basic and acidic residues" evidence="2">
    <location>
        <begin position="343"/>
        <end position="356"/>
    </location>
</feature>
<organism evidence="4">
    <name type="scientific">Sorghum bicolor</name>
    <name type="common">Sorghum</name>
    <name type="synonym">Sorghum vulgare</name>
    <dbReference type="NCBI Taxonomy" id="4558"/>
    <lineage>
        <taxon>Eukaryota</taxon>
        <taxon>Viridiplantae</taxon>
        <taxon>Streptophyta</taxon>
        <taxon>Embryophyta</taxon>
        <taxon>Tracheophyta</taxon>
        <taxon>Spermatophyta</taxon>
        <taxon>Magnoliopsida</taxon>
        <taxon>Liliopsida</taxon>
        <taxon>Poales</taxon>
        <taxon>Poaceae</taxon>
        <taxon>PACMAD clade</taxon>
        <taxon>Panicoideae</taxon>
        <taxon>Andropogonodae</taxon>
        <taxon>Andropogoneae</taxon>
        <taxon>Sorghinae</taxon>
        <taxon>Sorghum</taxon>
    </lineage>
</organism>
<dbReference type="ExpressionAtlas" id="Q8W0U4">
    <property type="expression patterns" value="baseline and differential"/>
</dbReference>
<proteinExistence type="predicted"/>
<reference evidence="4" key="2">
    <citation type="submission" date="2002-01" db="EMBL/GenBank/DDBJ databases">
        <authorList>
            <person name="Llaca V."/>
            <person name="Young S."/>
            <person name="Kovchok S."/>
            <person name="Messing J."/>
        </authorList>
    </citation>
    <scope>NUCLEOTIDE SEQUENCE</scope>
</reference>
<dbReference type="EMBL" id="AF466199">
    <property type="protein sequence ID" value="AAL68847.1"/>
    <property type="molecule type" value="Genomic_DNA"/>
</dbReference>
<name>Q8W0U4_SORBI</name>
<feature type="region of interest" description="Disordered" evidence="2">
    <location>
        <begin position="300"/>
        <end position="621"/>
    </location>
</feature>
<feature type="domain" description="Transposase (putative) gypsy type" evidence="3">
    <location>
        <begin position="55"/>
        <end position="121"/>
    </location>
</feature>